<keyword evidence="14" id="KW-1185">Reference proteome</keyword>
<feature type="domain" description="Glycosyltransferase RgtA/B/C/D-like" evidence="9">
    <location>
        <begin position="47"/>
        <end position="212"/>
    </location>
</feature>
<keyword evidence="7 8" id="KW-0472">Membrane</keyword>
<dbReference type="OrthoDB" id="9813729at2"/>
<evidence type="ECO:0000256" key="1">
    <source>
        <dbReference type="ARBA" id="ARBA00004651"/>
    </source>
</evidence>
<dbReference type="GO" id="GO:0016763">
    <property type="term" value="F:pentosyltransferase activity"/>
    <property type="evidence" value="ECO:0007669"/>
    <property type="project" value="TreeGrafter"/>
</dbReference>
<evidence type="ECO:0000256" key="3">
    <source>
        <dbReference type="ARBA" id="ARBA00022676"/>
    </source>
</evidence>
<keyword evidence="6 8" id="KW-1133">Transmembrane helix</keyword>
<evidence type="ECO:0000313" key="14">
    <source>
        <dbReference type="Proteomes" id="UP000182367"/>
    </source>
</evidence>
<evidence type="ECO:0000313" key="15">
    <source>
        <dbReference type="Proteomes" id="UP000321579"/>
    </source>
</evidence>
<feature type="transmembrane region" description="Helical" evidence="8">
    <location>
        <begin position="69"/>
        <end position="87"/>
    </location>
</feature>
<evidence type="ECO:0000256" key="2">
    <source>
        <dbReference type="ARBA" id="ARBA00022475"/>
    </source>
</evidence>
<keyword evidence="4" id="KW-0808">Transferase</keyword>
<keyword evidence="2" id="KW-1003">Cell membrane</keyword>
<feature type="transmembrane region" description="Helical" evidence="8">
    <location>
        <begin position="154"/>
        <end position="182"/>
    </location>
</feature>
<dbReference type="RefSeq" id="WP_066327294.1">
    <property type="nucleotide sequence ID" value="NZ_BJVF01000001.1"/>
</dbReference>
<dbReference type="EMBL" id="LVEO01000013">
    <property type="protein sequence ID" value="OCB72545.1"/>
    <property type="molecule type" value="Genomic_DNA"/>
</dbReference>
<dbReference type="Proteomes" id="UP000182367">
    <property type="component" value="Unassembled WGS sequence"/>
</dbReference>
<feature type="transmembrane region" description="Helical" evidence="8">
    <location>
        <begin position="194"/>
        <end position="214"/>
    </location>
</feature>
<comment type="subcellular location">
    <subcellularLocation>
        <location evidence="1">Cell membrane</location>
        <topology evidence="1">Multi-pass membrane protein</topology>
    </subcellularLocation>
</comment>
<keyword evidence="5 8" id="KW-0812">Transmembrane</keyword>
<dbReference type="PANTHER" id="PTHR33908">
    <property type="entry name" value="MANNOSYLTRANSFERASE YKCB-RELATED"/>
    <property type="match status" value="1"/>
</dbReference>
<comment type="caution">
    <text evidence="11">The sequence shown here is derived from an EMBL/GenBank/DDBJ whole genome shotgun (WGS) entry which is preliminary data.</text>
</comment>
<organism evidence="11 13">
    <name type="scientific">Flavobacterium glycines</name>
    <dbReference type="NCBI Taxonomy" id="551990"/>
    <lineage>
        <taxon>Bacteria</taxon>
        <taxon>Pseudomonadati</taxon>
        <taxon>Bacteroidota</taxon>
        <taxon>Flavobacteriia</taxon>
        <taxon>Flavobacteriales</taxon>
        <taxon>Flavobacteriaceae</taxon>
        <taxon>Flavobacterium</taxon>
    </lineage>
</organism>
<evidence type="ECO:0000256" key="5">
    <source>
        <dbReference type="ARBA" id="ARBA00022692"/>
    </source>
</evidence>
<name>A0A1B9DS91_9FLAO</name>
<dbReference type="Proteomes" id="UP000321579">
    <property type="component" value="Unassembled WGS sequence"/>
</dbReference>
<evidence type="ECO:0000256" key="6">
    <source>
        <dbReference type="ARBA" id="ARBA00022989"/>
    </source>
</evidence>
<evidence type="ECO:0000256" key="4">
    <source>
        <dbReference type="ARBA" id="ARBA00022679"/>
    </source>
</evidence>
<reference evidence="11" key="2">
    <citation type="submission" date="2016-03" db="EMBL/GenBank/DDBJ databases">
        <authorList>
            <person name="Ploux O."/>
        </authorList>
    </citation>
    <scope>NUCLEOTIDE SEQUENCE</scope>
    <source>
        <strain evidence="11">NBRC 105008</strain>
    </source>
</reference>
<evidence type="ECO:0000256" key="8">
    <source>
        <dbReference type="SAM" id="Phobius"/>
    </source>
</evidence>
<dbReference type="Proteomes" id="UP000093226">
    <property type="component" value="Unassembled WGS sequence"/>
</dbReference>
<sequence length="505" mass="58001">MFFKNKIASLILLATLIRCIIACSICLGNDEVYYVTYAQHLQWNYFDHPPLVALLIRLTTFNLTFTNDFFIRLGPILLAAANTYLIYQIGKKIKNERAGFIAALLYTASIYTSIIAGVFIMPDAPQLFFWILSLYFLVCIITDDESKAKSNLYLILFGLCSGLCVMSKVHGIFLWFGFGLYILIYNRKLLSNSYLYLSILLTLLVISPILFWNIENHFITYTFHSNRVSINRGINPNSFIREFFGGIAYNNPINYFIVVTALIACWKNKIKISANYIRLLLLMSLPLIGILLFVSLFRDTLPHWSGPGYTALLLLSASYLSDLKTDSILPKLVHYANYLITAISFIGILLISFYPGTLGKTNKENLGKGDVTLDMYNWDFFKPEIGKIIQKNKTEGKTNTDFIINNKWFPGAHIDNYIAQPLHLNFVAIGKLEDIHTYHWLNQFRKPIQKENDAYYITVSNNFSDPNEIYKNDFEKINPPVIIKQYRGGKPVRNMLVYLMEGFKN</sequence>
<keyword evidence="3 12" id="KW-0328">Glycosyltransferase</keyword>
<reference evidence="13" key="1">
    <citation type="submission" date="2016-03" db="EMBL/GenBank/DDBJ databases">
        <title>Draft genome sequence of Paenibacillus glacialis DSM 22343.</title>
        <authorList>
            <person name="Shin S.-K."/>
            <person name="Yi H."/>
        </authorList>
    </citation>
    <scope>NUCLEOTIDE SEQUENCE [LARGE SCALE GENOMIC DNA]</scope>
    <source>
        <strain evidence="13">NBRC 105008</strain>
    </source>
</reference>
<evidence type="ECO:0000313" key="11">
    <source>
        <dbReference type="EMBL" id="OCB72545.1"/>
    </source>
</evidence>
<feature type="transmembrane region" description="Helical" evidence="8">
    <location>
        <begin position="332"/>
        <end position="354"/>
    </location>
</feature>
<dbReference type="STRING" id="551990.SAMN05192550_0940"/>
<gene>
    <name evidence="11" type="ORF">FBGL_07850</name>
    <name evidence="10" type="ORF">FGL01_07760</name>
    <name evidence="12" type="ORF">SAMN05192550_0940</name>
</gene>
<dbReference type="GO" id="GO:0009103">
    <property type="term" value="P:lipopolysaccharide biosynthetic process"/>
    <property type="evidence" value="ECO:0007669"/>
    <property type="project" value="UniProtKB-ARBA"/>
</dbReference>
<proteinExistence type="predicted"/>
<dbReference type="AlphaFoldDB" id="A0A1B9DS91"/>
<evidence type="ECO:0000256" key="7">
    <source>
        <dbReference type="ARBA" id="ARBA00023136"/>
    </source>
</evidence>
<dbReference type="InterPro" id="IPR038731">
    <property type="entry name" value="RgtA/B/C-like"/>
</dbReference>
<feature type="transmembrane region" description="Helical" evidence="8">
    <location>
        <begin position="276"/>
        <end position="297"/>
    </location>
</feature>
<accession>A0A1B9DS91</accession>
<dbReference type="PANTHER" id="PTHR33908:SF11">
    <property type="entry name" value="MEMBRANE PROTEIN"/>
    <property type="match status" value="1"/>
</dbReference>
<protein>
    <submittedName>
        <fullName evidence="12">Dolichyl-phosphate-mannose-protein mannosyltransferase</fullName>
    </submittedName>
</protein>
<evidence type="ECO:0000313" key="13">
    <source>
        <dbReference type="Proteomes" id="UP000093226"/>
    </source>
</evidence>
<evidence type="ECO:0000313" key="12">
    <source>
        <dbReference type="EMBL" id="SDI83822.1"/>
    </source>
</evidence>
<dbReference type="EMBL" id="FNEO01000001">
    <property type="protein sequence ID" value="SDI83822.1"/>
    <property type="molecule type" value="Genomic_DNA"/>
</dbReference>
<dbReference type="Pfam" id="PF13231">
    <property type="entry name" value="PMT_2"/>
    <property type="match status" value="1"/>
</dbReference>
<dbReference type="GO" id="GO:0005886">
    <property type="term" value="C:plasma membrane"/>
    <property type="evidence" value="ECO:0007669"/>
    <property type="project" value="UniProtKB-SubCell"/>
</dbReference>
<evidence type="ECO:0000259" key="9">
    <source>
        <dbReference type="Pfam" id="PF13231"/>
    </source>
</evidence>
<reference evidence="12 14" key="3">
    <citation type="submission" date="2016-10" db="EMBL/GenBank/DDBJ databases">
        <authorList>
            <person name="Varghese N."/>
            <person name="Submissions S."/>
        </authorList>
    </citation>
    <scope>NUCLEOTIDE SEQUENCE [LARGE SCALE GENOMIC DNA]</scope>
    <source>
        <strain evidence="12 14">Gm-149</strain>
    </source>
</reference>
<dbReference type="EMBL" id="BJVF01000001">
    <property type="protein sequence ID" value="GEL10037.1"/>
    <property type="molecule type" value="Genomic_DNA"/>
</dbReference>
<reference evidence="10 15" key="4">
    <citation type="submission" date="2019-07" db="EMBL/GenBank/DDBJ databases">
        <title>Whole genome shotgun sequence of Flavobacterium glycines NBRC 105008.</title>
        <authorList>
            <person name="Hosoyama A."/>
            <person name="Uohara A."/>
            <person name="Ohji S."/>
            <person name="Ichikawa N."/>
        </authorList>
    </citation>
    <scope>NUCLEOTIDE SEQUENCE [LARGE SCALE GENOMIC DNA]</scope>
    <source>
        <strain evidence="10 15">NBRC 105008</strain>
    </source>
</reference>
<evidence type="ECO:0000313" key="10">
    <source>
        <dbReference type="EMBL" id="GEL10037.1"/>
    </source>
</evidence>
<dbReference type="InterPro" id="IPR050297">
    <property type="entry name" value="LipidA_mod_glycosyltrf_83"/>
</dbReference>
<feature type="transmembrane region" description="Helical" evidence="8">
    <location>
        <begin position="99"/>
        <end position="121"/>
    </location>
</feature>